<dbReference type="SUPFAM" id="SSF55068">
    <property type="entry name" value="Peptide methionine sulfoxide reductase"/>
    <property type="match status" value="1"/>
</dbReference>
<name>A0A2Z4Y6V0_SUMC1</name>
<feature type="binding site" evidence="9">
    <location>
        <position position="159"/>
    </location>
    <ligand>
        <name>Zn(2+)</name>
        <dbReference type="ChEBI" id="CHEBI:29105"/>
    </ligand>
</feature>
<evidence type="ECO:0000256" key="10">
    <source>
        <dbReference type="HAMAP-Rule" id="MF_01401"/>
    </source>
</evidence>
<evidence type="ECO:0000256" key="4">
    <source>
        <dbReference type="ARBA" id="ARBA00023002"/>
    </source>
</evidence>
<dbReference type="GO" id="GO:0033744">
    <property type="term" value="F:L-methionine:thioredoxin-disulfide S-oxidoreductase activity"/>
    <property type="evidence" value="ECO:0007669"/>
    <property type="project" value="RHEA"/>
</dbReference>
<keyword evidence="4 9" id="KW-0560">Oxidoreductase</keyword>
<keyword evidence="3 9" id="KW-0862">Zinc</keyword>
<evidence type="ECO:0000256" key="1">
    <source>
        <dbReference type="ARBA" id="ARBA00007174"/>
    </source>
</evidence>
<dbReference type="AlphaFoldDB" id="A0A2Z4Y6V0"/>
<dbReference type="GO" id="GO:0008113">
    <property type="term" value="F:peptide-methionine (S)-S-oxide reductase activity"/>
    <property type="evidence" value="ECO:0007669"/>
    <property type="project" value="UniProtKB-UniRule"/>
</dbReference>
<reference evidence="12 13" key="1">
    <citation type="submission" date="2018-05" db="EMBL/GenBank/DDBJ databases">
        <title>A metagenomic window into the 2 km-deep terrestrial subsurface aquifer revealed taxonomically and functionally diverse microbial community comprising novel uncultured bacterial lineages.</title>
        <authorList>
            <person name="Kadnikov V.V."/>
            <person name="Mardanov A.V."/>
            <person name="Beletsky A.V."/>
            <person name="Banks D."/>
            <person name="Pimenov N.V."/>
            <person name="Frank Y.A."/>
            <person name="Karnachuk O.V."/>
            <person name="Ravin N.V."/>
        </authorList>
    </citation>
    <scope>NUCLEOTIDE SEQUENCE [LARGE SCALE GENOMIC DNA]</scope>
    <source>
        <strain evidence="12">BY</strain>
    </source>
</reference>
<protein>
    <recommendedName>
        <fullName evidence="9 10">Multifunctional fusion protein</fullName>
    </recommendedName>
    <domain>
        <recommendedName>
            <fullName evidence="10">Peptide methionine sulfoxide reductase MsrA</fullName>
            <shortName evidence="10">Protein-methionine-S-oxide reductase</shortName>
            <ecNumber evidence="10">1.8.4.11</ecNumber>
        </recommendedName>
        <alternativeName>
            <fullName evidence="10">Peptide-methionine (S)-S-oxide reductase</fullName>
            <shortName evidence="10">Peptide Met(O) reductase</shortName>
        </alternativeName>
    </domain>
    <domain>
        <recommendedName>
            <fullName evidence="9">Peptide methionine sulfoxide reductase MsrB</fullName>
            <ecNumber evidence="9">1.8.4.12</ecNumber>
        </recommendedName>
        <alternativeName>
            <fullName evidence="9">Peptide-methionine (R)-S-oxide reductase</fullName>
        </alternativeName>
    </domain>
</protein>
<gene>
    <name evidence="9" type="primary">msrB</name>
    <name evidence="10" type="synonym">msrA</name>
    <name evidence="12" type="ORF">BRCON_1781</name>
</gene>
<comment type="similarity">
    <text evidence="1 9">Belongs to the MsrB Met sulfoxide reductase family.</text>
</comment>
<dbReference type="NCBIfam" id="NF004042">
    <property type="entry name" value="PRK05550.1"/>
    <property type="match status" value="1"/>
</dbReference>
<feature type="domain" description="MsrB" evidence="11">
    <location>
        <begin position="71"/>
        <end position="193"/>
    </location>
</feature>
<evidence type="ECO:0000256" key="2">
    <source>
        <dbReference type="ARBA" id="ARBA00022723"/>
    </source>
</evidence>
<feature type="binding site" evidence="9">
    <location>
        <position position="113"/>
    </location>
    <ligand>
        <name>Zn(2+)</name>
        <dbReference type="ChEBI" id="CHEBI:29105"/>
    </ligand>
</feature>
<dbReference type="GO" id="GO:0006979">
    <property type="term" value="P:response to oxidative stress"/>
    <property type="evidence" value="ECO:0007669"/>
    <property type="project" value="UniProtKB-ARBA"/>
</dbReference>
<comment type="catalytic activity">
    <reaction evidence="8 10">
        <text>[thioredoxin]-disulfide + L-methionine + H2O = L-methionine (S)-S-oxide + [thioredoxin]-dithiol</text>
        <dbReference type="Rhea" id="RHEA:19993"/>
        <dbReference type="Rhea" id="RHEA-COMP:10698"/>
        <dbReference type="Rhea" id="RHEA-COMP:10700"/>
        <dbReference type="ChEBI" id="CHEBI:15377"/>
        <dbReference type="ChEBI" id="CHEBI:29950"/>
        <dbReference type="ChEBI" id="CHEBI:50058"/>
        <dbReference type="ChEBI" id="CHEBI:57844"/>
        <dbReference type="ChEBI" id="CHEBI:58772"/>
        <dbReference type="EC" id="1.8.4.11"/>
    </reaction>
</comment>
<evidence type="ECO:0000256" key="6">
    <source>
        <dbReference type="ARBA" id="ARBA00047806"/>
    </source>
</evidence>
<organism evidence="12 13">
    <name type="scientific">Sumerlaea chitinivorans</name>
    <dbReference type="NCBI Taxonomy" id="2250252"/>
    <lineage>
        <taxon>Bacteria</taxon>
        <taxon>Candidatus Sumerlaeota</taxon>
        <taxon>Candidatus Sumerlaeia</taxon>
        <taxon>Candidatus Sumerlaeales</taxon>
        <taxon>Candidatus Sumerlaeaceae</taxon>
        <taxon>Candidatus Sumerlaea</taxon>
    </lineage>
</organism>
<evidence type="ECO:0000259" key="11">
    <source>
        <dbReference type="PROSITE" id="PS51790"/>
    </source>
</evidence>
<dbReference type="HAMAP" id="MF_01401">
    <property type="entry name" value="MsrA"/>
    <property type="match status" value="1"/>
</dbReference>
<comment type="catalytic activity">
    <reaction evidence="7 9">
        <text>L-methionyl-[protein] + [thioredoxin]-disulfide + H2O = L-methionyl-(R)-S-oxide-[protein] + [thioredoxin]-dithiol</text>
        <dbReference type="Rhea" id="RHEA:24164"/>
        <dbReference type="Rhea" id="RHEA-COMP:10698"/>
        <dbReference type="Rhea" id="RHEA-COMP:10700"/>
        <dbReference type="Rhea" id="RHEA-COMP:12313"/>
        <dbReference type="Rhea" id="RHEA-COMP:12314"/>
        <dbReference type="ChEBI" id="CHEBI:15377"/>
        <dbReference type="ChEBI" id="CHEBI:16044"/>
        <dbReference type="ChEBI" id="CHEBI:29950"/>
        <dbReference type="ChEBI" id="CHEBI:45764"/>
        <dbReference type="ChEBI" id="CHEBI:50058"/>
        <dbReference type="EC" id="1.8.4.12"/>
    </reaction>
</comment>
<dbReference type="GO" id="GO:0033743">
    <property type="term" value="F:peptide-methionine (R)-S-oxide reductase activity"/>
    <property type="evidence" value="ECO:0007669"/>
    <property type="project" value="UniProtKB-UniRule"/>
</dbReference>
<evidence type="ECO:0000256" key="5">
    <source>
        <dbReference type="ARBA" id="ARBA00023268"/>
    </source>
</evidence>
<feature type="active site" evidence="10">
    <location>
        <position position="215"/>
    </location>
</feature>
<proteinExistence type="inferred from homology"/>
<comment type="similarity">
    <text evidence="10">Belongs to the MsrA Met sulfoxide reductase family.</text>
</comment>
<dbReference type="PANTHER" id="PTHR43774:SF1">
    <property type="entry name" value="PEPTIDE METHIONINE SULFOXIDE REDUCTASE MSRA 2"/>
    <property type="match status" value="1"/>
</dbReference>
<dbReference type="EMBL" id="CP030759">
    <property type="protein sequence ID" value="AXA36558.1"/>
    <property type="molecule type" value="Genomic_DNA"/>
</dbReference>
<dbReference type="Proteomes" id="UP000262583">
    <property type="component" value="Chromosome"/>
</dbReference>
<comment type="cofactor">
    <cofactor evidence="9">
        <name>Zn(2+)</name>
        <dbReference type="ChEBI" id="CHEBI:29105"/>
    </cofactor>
    <text evidence="9">Binds 1 zinc ion per subunit. The zinc ion is important for the structural integrity of the protein.</text>
</comment>
<dbReference type="GO" id="GO:0008270">
    <property type="term" value="F:zinc ion binding"/>
    <property type="evidence" value="ECO:0007669"/>
    <property type="project" value="UniProtKB-UniRule"/>
</dbReference>
<dbReference type="Gene3D" id="2.170.150.20">
    <property type="entry name" value="Peptide methionine sulfoxide reductase"/>
    <property type="match status" value="1"/>
</dbReference>
<dbReference type="EC" id="1.8.4.11" evidence="10"/>
<dbReference type="InterPro" id="IPR036509">
    <property type="entry name" value="Met_Sox_Rdtase_MsrA_sf"/>
</dbReference>
<comment type="function">
    <text evidence="10">Has an important function as a repair enzyme for proteins that have been inactivated by oxidation. Catalyzes the reversible oxidation-reduction of methionine sulfoxide in proteins to methionine.</text>
</comment>
<dbReference type="Pfam" id="PF01641">
    <property type="entry name" value="SelR"/>
    <property type="match status" value="1"/>
</dbReference>
<evidence type="ECO:0000256" key="8">
    <source>
        <dbReference type="ARBA" id="ARBA00048782"/>
    </source>
</evidence>
<dbReference type="PROSITE" id="PS51790">
    <property type="entry name" value="MSRB"/>
    <property type="match status" value="1"/>
</dbReference>
<evidence type="ECO:0000256" key="7">
    <source>
        <dbReference type="ARBA" id="ARBA00048488"/>
    </source>
</evidence>
<keyword evidence="2 9" id="KW-0479">Metal-binding</keyword>
<evidence type="ECO:0000256" key="3">
    <source>
        <dbReference type="ARBA" id="ARBA00022833"/>
    </source>
</evidence>
<sequence length="367" mass="41114">MLHSSSRILRRGVVGKLCQACWVALVLFLAQYALAKGTGLTSPSSKEETTVSKIRYSKSGYDITPLERAEVERLAAKLDPEAYRVTQRAGTEPPFCGRFTDHKESGIYACVVCGLPLFSSEHKFHSGTGWPSFWREFDPDHVTRRPDNSYGMVRTEIVCTRCGAHLGHVFDDGPPPTGERHCLNSAALKFIPEGQALPPESQPVATKVAYFAGGCFWGIEHYFQQGPGVLDAQSGYMQGHVPNPTYEQVCTGLTGHAETVKVVYDPKRISFRQLLEAFFKMHDPTQEGGQGPDIGDQYRAGIWVVDDEQRAEAERFIAELQQSPKYKGRRIVTKVEPAKTFYPAEDYHQDYIARTGRRCHVPNPWKE</sequence>
<dbReference type="InterPro" id="IPR002569">
    <property type="entry name" value="Met_Sox_Rdtase_MsrA_dom"/>
</dbReference>
<keyword evidence="5" id="KW-0511">Multifunctional enzyme</keyword>
<dbReference type="SUPFAM" id="SSF51316">
    <property type="entry name" value="Mss4-like"/>
    <property type="match status" value="1"/>
</dbReference>
<dbReference type="InterPro" id="IPR002579">
    <property type="entry name" value="Met_Sox_Rdtase_MsrB_dom"/>
</dbReference>
<evidence type="ECO:0000313" key="13">
    <source>
        <dbReference type="Proteomes" id="UP000262583"/>
    </source>
</evidence>
<comment type="catalytic activity">
    <reaction evidence="6 10">
        <text>L-methionyl-[protein] + [thioredoxin]-disulfide + H2O = L-methionyl-(S)-S-oxide-[protein] + [thioredoxin]-dithiol</text>
        <dbReference type="Rhea" id="RHEA:14217"/>
        <dbReference type="Rhea" id="RHEA-COMP:10698"/>
        <dbReference type="Rhea" id="RHEA-COMP:10700"/>
        <dbReference type="Rhea" id="RHEA-COMP:12313"/>
        <dbReference type="Rhea" id="RHEA-COMP:12315"/>
        <dbReference type="ChEBI" id="CHEBI:15377"/>
        <dbReference type="ChEBI" id="CHEBI:16044"/>
        <dbReference type="ChEBI" id="CHEBI:29950"/>
        <dbReference type="ChEBI" id="CHEBI:44120"/>
        <dbReference type="ChEBI" id="CHEBI:50058"/>
        <dbReference type="EC" id="1.8.4.11"/>
    </reaction>
</comment>
<dbReference type="Gene3D" id="3.30.1060.10">
    <property type="entry name" value="Peptide methionine sulphoxide reductase MsrA"/>
    <property type="match status" value="1"/>
</dbReference>
<dbReference type="KEGG" id="schv:BRCON_1781"/>
<feature type="active site" description="Nucleophile" evidence="9">
    <location>
        <position position="182"/>
    </location>
</feature>
<dbReference type="HAMAP" id="MF_01400">
    <property type="entry name" value="MsrB"/>
    <property type="match status" value="1"/>
</dbReference>
<dbReference type="FunFam" id="2.170.150.20:FF:000001">
    <property type="entry name" value="Peptide methionine sulfoxide reductase MsrB"/>
    <property type="match status" value="1"/>
</dbReference>
<dbReference type="NCBIfam" id="TIGR00357">
    <property type="entry name" value="peptide-methionine (R)-S-oxide reductase MsrB"/>
    <property type="match status" value="1"/>
</dbReference>
<evidence type="ECO:0000256" key="9">
    <source>
        <dbReference type="HAMAP-Rule" id="MF_01400"/>
    </source>
</evidence>
<dbReference type="PANTHER" id="PTHR43774">
    <property type="entry name" value="PEPTIDE METHIONINE SULFOXIDE REDUCTASE"/>
    <property type="match status" value="1"/>
</dbReference>
<dbReference type="NCBIfam" id="TIGR00401">
    <property type="entry name" value="msrA"/>
    <property type="match status" value="1"/>
</dbReference>
<accession>A0A2Z4Y6V0</accession>
<dbReference type="InterPro" id="IPR011057">
    <property type="entry name" value="Mss4-like_sf"/>
</dbReference>
<evidence type="ECO:0000313" key="12">
    <source>
        <dbReference type="EMBL" id="AXA36558.1"/>
    </source>
</evidence>
<feature type="binding site" evidence="9">
    <location>
        <position position="110"/>
    </location>
    <ligand>
        <name>Zn(2+)</name>
        <dbReference type="ChEBI" id="CHEBI:29105"/>
    </ligand>
</feature>
<dbReference type="EC" id="1.8.4.12" evidence="9"/>
<feature type="binding site" evidence="9">
    <location>
        <position position="162"/>
    </location>
    <ligand>
        <name>Zn(2+)</name>
        <dbReference type="ChEBI" id="CHEBI:29105"/>
    </ligand>
</feature>
<dbReference type="Pfam" id="PF01625">
    <property type="entry name" value="PMSR"/>
    <property type="match status" value="1"/>
</dbReference>